<dbReference type="SUPFAM" id="SSF52266">
    <property type="entry name" value="SGNH hydrolase"/>
    <property type="match status" value="1"/>
</dbReference>
<feature type="domain" description="SGNH hydrolase-type esterase" evidence="2">
    <location>
        <begin position="55"/>
        <end position="216"/>
    </location>
</feature>
<dbReference type="CDD" id="cd00229">
    <property type="entry name" value="SGNH_hydrolase"/>
    <property type="match status" value="1"/>
</dbReference>
<comment type="caution">
    <text evidence="3">The sequence shown here is derived from an EMBL/GenBank/DDBJ whole genome shotgun (WGS) entry which is preliminary data.</text>
</comment>
<evidence type="ECO:0000259" key="2">
    <source>
        <dbReference type="Pfam" id="PF13472"/>
    </source>
</evidence>
<name>A0A372LKA4_9BACI</name>
<accession>A0A372LKA4</accession>
<dbReference type="InterPro" id="IPR013830">
    <property type="entry name" value="SGNH_hydro"/>
</dbReference>
<organism evidence="3 4">
    <name type="scientific">Peribacillus saganii</name>
    <dbReference type="NCBI Taxonomy" id="2303992"/>
    <lineage>
        <taxon>Bacteria</taxon>
        <taxon>Bacillati</taxon>
        <taxon>Bacillota</taxon>
        <taxon>Bacilli</taxon>
        <taxon>Bacillales</taxon>
        <taxon>Bacillaceae</taxon>
        <taxon>Peribacillus</taxon>
    </lineage>
</organism>
<dbReference type="GO" id="GO:0016787">
    <property type="term" value="F:hydrolase activity"/>
    <property type="evidence" value="ECO:0007669"/>
    <property type="project" value="UniProtKB-KW"/>
</dbReference>
<dbReference type="InterPro" id="IPR036514">
    <property type="entry name" value="SGNH_hydro_sf"/>
</dbReference>
<dbReference type="OrthoDB" id="8233337at2"/>
<dbReference type="Gene3D" id="2.60.120.260">
    <property type="entry name" value="Galactose-binding domain-like"/>
    <property type="match status" value="1"/>
</dbReference>
<feature type="transmembrane region" description="Helical" evidence="1">
    <location>
        <begin position="7"/>
        <end position="27"/>
    </location>
</feature>
<keyword evidence="1" id="KW-0472">Membrane</keyword>
<keyword evidence="4" id="KW-1185">Reference proteome</keyword>
<keyword evidence="1" id="KW-0812">Transmembrane</keyword>
<evidence type="ECO:0000313" key="4">
    <source>
        <dbReference type="Proteomes" id="UP000264541"/>
    </source>
</evidence>
<dbReference type="RefSeq" id="WP_117328038.1">
    <property type="nucleotide sequence ID" value="NZ_QVTE01000051.1"/>
</dbReference>
<dbReference type="EMBL" id="QVTE01000051">
    <property type="protein sequence ID" value="RFU66454.1"/>
    <property type="molecule type" value="Genomic_DNA"/>
</dbReference>
<keyword evidence="1" id="KW-1133">Transmembrane helix</keyword>
<evidence type="ECO:0000313" key="3">
    <source>
        <dbReference type="EMBL" id="RFU66454.1"/>
    </source>
</evidence>
<keyword evidence="3" id="KW-0378">Hydrolase</keyword>
<evidence type="ECO:0000256" key="1">
    <source>
        <dbReference type="SAM" id="Phobius"/>
    </source>
</evidence>
<reference evidence="3 4" key="1">
    <citation type="submission" date="2018-08" db="EMBL/GenBank/DDBJ databases">
        <title>Bacillus chawlae sp. nov., Bacillus glennii sp. nov., and Bacillus saganii sp. nov. Isolated from the Vehicle Assembly Building at Kennedy Space Center where the Viking Spacecraft were Assembled.</title>
        <authorList>
            <person name="Seuylemezian A."/>
            <person name="Vaishampayan P."/>
        </authorList>
    </citation>
    <scope>NUCLEOTIDE SEQUENCE [LARGE SCALE GENOMIC DNA]</scope>
    <source>
        <strain evidence="3 4">V47-23a</strain>
    </source>
</reference>
<sequence>MKKRFFLKLLSITSAAMAIVILFILFGSTEKTYGFDKNSSVYEKMNQRKPVSYLVIGDSIGRGSGAEHPAMRWFKILERRFFIENGIRLNGEYIVQSGATAFEGLYKLTSHQENSPVDLIFIVFGENDRKYMNADEFGRIYEALIREAKALHPNAELITITESSLTFENFAKQIAAISSHYQASNIDMRPVFRASGFTAKELTRDLVHPNGKGYQLYSDTIYSKLWNNAGNSKKIALLAPPLYDNSFQGFHEIITPNRQNEFVPQGLFLASNHIGAIVEYDFTGTFVGAKVLRGPAGGIFNVYIDDKFVTSLSTWWPFDKERALYIASGLADGPHKIRIEVSEKNSPYTTKTETLIRISSIITNKTQ</sequence>
<gene>
    <name evidence="3" type="ORF">D0469_17655</name>
</gene>
<protein>
    <submittedName>
        <fullName evidence="3">SGNH/GDSL hydrolase family protein</fullName>
    </submittedName>
</protein>
<dbReference type="Proteomes" id="UP000264541">
    <property type="component" value="Unassembled WGS sequence"/>
</dbReference>
<proteinExistence type="predicted"/>
<dbReference type="Pfam" id="PF13472">
    <property type="entry name" value="Lipase_GDSL_2"/>
    <property type="match status" value="1"/>
</dbReference>
<dbReference type="Gene3D" id="3.40.50.1110">
    <property type="entry name" value="SGNH hydrolase"/>
    <property type="match status" value="1"/>
</dbReference>
<dbReference type="AlphaFoldDB" id="A0A372LKA4"/>